<dbReference type="PANTHER" id="PTHR30576">
    <property type="entry name" value="COLANIC BIOSYNTHESIS UDP-GLUCOSE LIPID CARRIER TRANSFERASE"/>
    <property type="match status" value="1"/>
</dbReference>
<keyword evidence="3" id="KW-0808">Transferase</keyword>
<evidence type="ECO:0000256" key="3">
    <source>
        <dbReference type="ARBA" id="ARBA00022679"/>
    </source>
</evidence>
<keyword evidence="5 7" id="KW-1133">Transmembrane helix</keyword>
<comment type="similarity">
    <text evidence="2">Belongs to the bacterial sugar transferase family.</text>
</comment>
<evidence type="ECO:0000256" key="7">
    <source>
        <dbReference type="SAM" id="Phobius"/>
    </source>
</evidence>
<accession>A0A1G1Y263</accession>
<reference evidence="9 10" key="1">
    <citation type="journal article" date="2016" name="Nat. Commun.">
        <title>Thousands of microbial genomes shed light on interconnected biogeochemical processes in an aquifer system.</title>
        <authorList>
            <person name="Anantharaman K."/>
            <person name="Brown C.T."/>
            <person name="Hug L.A."/>
            <person name="Sharon I."/>
            <person name="Castelle C.J."/>
            <person name="Probst A.J."/>
            <person name="Thomas B.C."/>
            <person name="Singh A."/>
            <person name="Wilkins M.J."/>
            <person name="Karaoz U."/>
            <person name="Brodie E.L."/>
            <person name="Williams K.H."/>
            <person name="Hubbard S.S."/>
            <person name="Banfield J.F."/>
        </authorList>
    </citation>
    <scope>NUCLEOTIDE SEQUENCE [LARGE SCALE GENOMIC DNA]</scope>
</reference>
<dbReference type="Proteomes" id="UP000178240">
    <property type="component" value="Unassembled WGS sequence"/>
</dbReference>
<dbReference type="NCBIfam" id="TIGR03025">
    <property type="entry name" value="EPS_sugtrans"/>
    <property type="match status" value="1"/>
</dbReference>
<evidence type="ECO:0000313" key="9">
    <source>
        <dbReference type="EMBL" id="OGY46425.1"/>
    </source>
</evidence>
<feature type="transmembrane region" description="Helical" evidence="7">
    <location>
        <begin position="87"/>
        <end position="107"/>
    </location>
</feature>
<evidence type="ECO:0000256" key="1">
    <source>
        <dbReference type="ARBA" id="ARBA00004141"/>
    </source>
</evidence>
<keyword evidence="4 7" id="KW-0812">Transmembrane</keyword>
<dbReference type="STRING" id="1797535.A2744_03155"/>
<dbReference type="GO" id="GO:0016780">
    <property type="term" value="F:phosphotransferase activity, for other substituted phosphate groups"/>
    <property type="evidence" value="ECO:0007669"/>
    <property type="project" value="TreeGrafter"/>
</dbReference>
<evidence type="ECO:0000256" key="4">
    <source>
        <dbReference type="ARBA" id="ARBA00022692"/>
    </source>
</evidence>
<feature type="transmembrane region" description="Helical" evidence="7">
    <location>
        <begin position="113"/>
        <end position="133"/>
    </location>
</feature>
<feature type="transmembrane region" description="Helical" evidence="7">
    <location>
        <begin position="7"/>
        <end position="31"/>
    </location>
</feature>
<evidence type="ECO:0000259" key="8">
    <source>
        <dbReference type="Pfam" id="PF02397"/>
    </source>
</evidence>
<dbReference type="InterPro" id="IPR017475">
    <property type="entry name" value="EPS_sugar_tfrase"/>
</dbReference>
<organism evidence="9 10">
    <name type="scientific">Candidatus Buchananbacteria bacterium RIFCSPHIGHO2_01_FULL_44_11</name>
    <dbReference type="NCBI Taxonomy" id="1797535"/>
    <lineage>
        <taxon>Bacteria</taxon>
        <taxon>Candidatus Buchananiibacteriota</taxon>
    </lineage>
</organism>
<proteinExistence type="inferred from homology"/>
<dbReference type="AlphaFoldDB" id="A0A1G1Y263"/>
<dbReference type="PANTHER" id="PTHR30576:SF0">
    <property type="entry name" value="UNDECAPRENYL-PHOSPHATE N-ACETYLGALACTOSAMINYL 1-PHOSPHATE TRANSFERASE-RELATED"/>
    <property type="match status" value="1"/>
</dbReference>
<evidence type="ECO:0000313" key="10">
    <source>
        <dbReference type="Proteomes" id="UP000178240"/>
    </source>
</evidence>
<sequence>MKRSELIFATITLPLDYLALILAALTAYFIRYWPVIQKIRPVIFDLPFKDYFSIASGSALVWLIIFVLSGLYSIGGTKRLSEELSKIFIACSAGLALVLAVMVFSRYLFDSRFIILAVWFLAIIFVSLERLTVRLIQRLSFKLGVGVHRVVIIGDGQIAKNLIFEFSQRPMLGYKIVDQFSEFDQSATSRLQAMIDGDKFDEIIQVNPNVSRQQTSALVDFANEHHLIFKYTADLLGTQLTNLEIVTMAGTPVVEVKRTRLDGWGRVAKRVFDLVFSLFFLIIFSPLMILTALAVKLTSAGPILFKYKRIGQYDKPFAYFKFRSMIANAHQYRFDQNFLAKQENLRQGSPMIKFKNDPRITKFGKFIRRWSIDELPELILVFIGKMSLVGPRPHEVEEVASYQKHHKKVLTLKPGMTGLAQISGRSDLDFEEEIKIDTYYIENWSLGLDLQIILKTPWALIKRCQAE</sequence>
<dbReference type="GO" id="GO:0016020">
    <property type="term" value="C:membrane"/>
    <property type="evidence" value="ECO:0007669"/>
    <property type="project" value="UniProtKB-SubCell"/>
</dbReference>
<feature type="transmembrane region" description="Helical" evidence="7">
    <location>
        <begin position="51"/>
        <end position="75"/>
    </location>
</feature>
<comment type="subcellular location">
    <subcellularLocation>
        <location evidence="1">Membrane</location>
        <topology evidence="1">Multi-pass membrane protein</topology>
    </subcellularLocation>
</comment>
<comment type="caution">
    <text evidence="9">The sequence shown here is derived from an EMBL/GenBank/DDBJ whole genome shotgun (WGS) entry which is preliminary data.</text>
</comment>
<dbReference type="Pfam" id="PF02397">
    <property type="entry name" value="Bac_transf"/>
    <property type="match status" value="1"/>
</dbReference>
<dbReference type="InterPro" id="IPR003362">
    <property type="entry name" value="Bact_transf"/>
</dbReference>
<evidence type="ECO:0000256" key="2">
    <source>
        <dbReference type="ARBA" id="ARBA00006464"/>
    </source>
</evidence>
<name>A0A1G1Y263_9BACT</name>
<protein>
    <recommendedName>
        <fullName evidence="8">Bacterial sugar transferase domain-containing protein</fullName>
    </recommendedName>
</protein>
<dbReference type="Pfam" id="PF13727">
    <property type="entry name" value="CoA_binding_3"/>
    <property type="match status" value="1"/>
</dbReference>
<keyword evidence="6 7" id="KW-0472">Membrane</keyword>
<evidence type="ECO:0000256" key="5">
    <source>
        <dbReference type="ARBA" id="ARBA00022989"/>
    </source>
</evidence>
<dbReference type="EMBL" id="MHIE01000003">
    <property type="protein sequence ID" value="OGY46425.1"/>
    <property type="molecule type" value="Genomic_DNA"/>
</dbReference>
<feature type="transmembrane region" description="Helical" evidence="7">
    <location>
        <begin position="274"/>
        <end position="295"/>
    </location>
</feature>
<evidence type="ECO:0000256" key="6">
    <source>
        <dbReference type="ARBA" id="ARBA00023136"/>
    </source>
</evidence>
<gene>
    <name evidence="9" type="ORF">A2744_03155</name>
</gene>
<feature type="domain" description="Bacterial sugar transferase" evidence="8">
    <location>
        <begin position="269"/>
        <end position="461"/>
    </location>
</feature>